<evidence type="ECO:0000256" key="1">
    <source>
        <dbReference type="SAM" id="SignalP"/>
    </source>
</evidence>
<dbReference type="EMBL" id="JAGTXO010000020">
    <property type="protein sequence ID" value="KAG8462558.1"/>
    <property type="molecule type" value="Genomic_DNA"/>
</dbReference>
<proteinExistence type="predicted"/>
<dbReference type="OMA" id="EWRRAMW"/>
<accession>A0A8J5X9X0</accession>
<comment type="caution">
    <text evidence="2">The sequence shown here is derived from an EMBL/GenBank/DDBJ whole genome shotgun (WGS) entry which is preliminary data.</text>
</comment>
<dbReference type="AlphaFoldDB" id="A0A8J5X9X0"/>
<keyword evidence="1" id="KW-0732">Signal</keyword>
<dbReference type="PANTHER" id="PTHR34044:SF1">
    <property type="entry name" value="NUCLEAR PROTEIN"/>
    <property type="match status" value="1"/>
</dbReference>
<feature type="chain" id="PRO_5035212265" evidence="1">
    <location>
        <begin position="21"/>
        <end position="337"/>
    </location>
</feature>
<name>A0A8J5X9X0_DIALT</name>
<dbReference type="Proteomes" id="UP000751190">
    <property type="component" value="Unassembled WGS sequence"/>
</dbReference>
<evidence type="ECO:0000313" key="3">
    <source>
        <dbReference type="Proteomes" id="UP000751190"/>
    </source>
</evidence>
<dbReference type="OrthoDB" id="40417at2759"/>
<feature type="signal peptide" evidence="1">
    <location>
        <begin position="1"/>
        <end position="20"/>
    </location>
</feature>
<protein>
    <submittedName>
        <fullName evidence="2">Uncharacterized protein</fullName>
    </submittedName>
</protein>
<reference evidence="2" key="1">
    <citation type="submission" date="2021-05" db="EMBL/GenBank/DDBJ databases">
        <title>The genome of the haptophyte Pavlova lutheri (Diacronema luteri, Pavlovales) - a model for lipid biosynthesis in eukaryotic algae.</title>
        <authorList>
            <person name="Hulatt C.J."/>
            <person name="Posewitz M.C."/>
        </authorList>
    </citation>
    <scope>NUCLEOTIDE SEQUENCE</scope>
    <source>
        <strain evidence="2">NIVA-4/92</strain>
    </source>
</reference>
<keyword evidence="3" id="KW-1185">Reference proteome</keyword>
<gene>
    <name evidence="2" type="ORF">KFE25_010383</name>
</gene>
<evidence type="ECO:0000313" key="2">
    <source>
        <dbReference type="EMBL" id="KAG8462558.1"/>
    </source>
</evidence>
<sequence length="337" mass="36832">MIGPAAVLVALLAPASCARGARASGARAAARSSATVRMMYSDSRPTLEYMEFLRDGAKDENLNDGPALVVGGGRMGSLLLGKGGFDGDLLLRRGEPIPADFEGAVHVCVPNAELLGVIDSCPPEKYDDLVFWQEPQIEPVLKRRAMAENTQVCAYFSVPARGGKPRDVMVAQDLEPDGLTSVTGKWSAAVMQRLARAELSCKQLNKRDYRRAAIERHIFICAYHLVGTVQGHMSGRTLTIGEVDRFSYKEIEPMVRQLGYTSRTMLSAAPKTGLEERLSAVATAVADTPCELVHFKTRNGFWYDYAQMALTNKFDDPMTLHTEYCQYALDNGLASGM</sequence>
<dbReference type="PANTHER" id="PTHR34044">
    <property type="entry name" value="NUCLEAR PROTEIN"/>
    <property type="match status" value="1"/>
</dbReference>
<organism evidence="2 3">
    <name type="scientific">Diacronema lutheri</name>
    <name type="common">Unicellular marine alga</name>
    <name type="synonym">Monochrysis lutheri</name>
    <dbReference type="NCBI Taxonomy" id="2081491"/>
    <lineage>
        <taxon>Eukaryota</taxon>
        <taxon>Haptista</taxon>
        <taxon>Haptophyta</taxon>
        <taxon>Pavlovophyceae</taxon>
        <taxon>Pavlovales</taxon>
        <taxon>Pavlovaceae</taxon>
        <taxon>Diacronema</taxon>
    </lineage>
</organism>